<dbReference type="SUPFAM" id="SSF52096">
    <property type="entry name" value="ClpP/crotonase"/>
    <property type="match status" value="1"/>
</dbReference>
<comment type="similarity">
    <text evidence="1">Belongs to the enoyl-CoA hydratase/isomerase family.</text>
</comment>
<dbReference type="EMBL" id="SBLC01000081">
    <property type="protein sequence ID" value="RWY35593.1"/>
    <property type="molecule type" value="Genomic_DNA"/>
</dbReference>
<keyword evidence="3" id="KW-1185">Reference proteome</keyword>
<organism evidence="2 3">
    <name type="scientific">Falsigemmobacter intermedius</name>
    <dbReference type="NCBI Taxonomy" id="1553448"/>
    <lineage>
        <taxon>Bacteria</taxon>
        <taxon>Pseudomonadati</taxon>
        <taxon>Pseudomonadota</taxon>
        <taxon>Alphaproteobacteria</taxon>
        <taxon>Rhodobacterales</taxon>
        <taxon>Paracoccaceae</taxon>
        <taxon>Falsigemmobacter</taxon>
    </lineage>
</organism>
<dbReference type="Gene3D" id="3.90.226.10">
    <property type="entry name" value="2-enoyl-CoA Hydratase, Chain A, domain 1"/>
    <property type="match status" value="1"/>
</dbReference>
<dbReference type="Proteomes" id="UP000287168">
    <property type="component" value="Unassembled WGS sequence"/>
</dbReference>
<dbReference type="Pfam" id="PF00378">
    <property type="entry name" value="ECH_1"/>
    <property type="match status" value="1"/>
</dbReference>
<protein>
    <submittedName>
        <fullName evidence="2">Enoyl-CoA hydratase/isomerase family protein</fullName>
    </submittedName>
</protein>
<dbReference type="InterPro" id="IPR014748">
    <property type="entry name" value="Enoyl-CoA_hydra_C"/>
</dbReference>
<sequence length="269" mass="29054">MKGGDPMQQNYEAIEWSRNGRILTLTMNRPGRLNAVDGQLHAELARVFIDAANDPESDVIILTGAGRAFSAGGDMDWLQGQIDDPLKFELTAREAKQIIFSMLDCEKPIIAKLAGPAIGLGCTLALFCDVIYAADDTVLADPHVGIGMVAGDGGAVIWPQLIGYARAKEYLMTGDAIPAKEAAQMGLINHAVPAADLDAKVMEFANRMAGSALQSVRWTKVSVNIGLKQLAHSIMDACIAYESLTNRSQDHQEGLNAFKERRKPVFTGR</sequence>
<gene>
    <name evidence="2" type="ORF">EP867_18765</name>
</gene>
<comment type="caution">
    <text evidence="2">The sequence shown here is derived from an EMBL/GenBank/DDBJ whole genome shotgun (WGS) entry which is preliminary data.</text>
</comment>
<evidence type="ECO:0000313" key="2">
    <source>
        <dbReference type="EMBL" id="RWY35593.1"/>
    </source>
</evidence>
<dbReference type="InterPro" id="IPR029045">
    <property type="entry name" value="ClpP/crotonase-like_dom_sf"/>
</dbReference>
<accession>A0A3S3U6V2</accession>
<dbReference type="PANTHER" id="PTHR43802">
    <property type="entry name" value="ENOYL-COA HYDRATASE"/>
    <property type="match status" value="1"/>
</dbReference>
<dbReference type="CDD" id="cd06558">
    <property type="entry name" value="crotonase-like"/>
    <property type="match status" value="1"/>
</dbReference>
<name>A0A3S3U6V2_9RHOB</name>
<evidence type="ECO:0000313" key="3">
    <source>
        <dbReference type="Proteomes" id="UP000287168"/>
    </source>
</evidence>
<dbReference type="Gene3D" id="1.10.12.10">
    <property type="entry name" value="Lyase 2-enoyl-coa Hydratase, Chain A, domain 2"/>
    <property type="match status" value="1"/>
</dbReference>
<keyword evidence="2" id="KW-0413">Isomerase</keyword>
<dbReference type="OrthoDB" id="9807606at2"/>
<reference evidence="2 3" key="1">
    <citation type="journal article" date="2015" name="Int. J. Syst. Evol. Microbiol.">
        <title>Gemmobacter intermedius sp. nov., isolated from a white stork (Ciconia ciconia).</title>
        <authorList>
            <person name="Kampfer P."/>
            <person name="Jerzak L."/>
            <person name="Wilharm G."/>
            <person name="Golke J."/>
            <person name="Busse H.J."/>
            <person name="Glaeser S.P."/>
        </authorList>
    </citation>
    <scope>NUCLEOTIDE SEQUENCE [LARGE SCALE GENOMIC DNA]</scope>
    <source>
        <strain evidence="2 3">119/4</strain>
    </source>
</reference>
<dbReference type="InterPro" id="IPR001753">
    <property type="entry name" value="Enoyl-CoA_hydra/iso"/>
</dbReference>
<dbReference type="AlphaFoldDB" id="A0A3S3U6V2"/>
<evidence type="ECO:0000256" key="1">
    <source>
        <dbReference type="ARBA" id="ARBA00005254"/>
    </source>
</evidence>
<dbReference type="PANTHER" id="PTHR43802:SF1">
    <property type="entry name" value="IP11341P-RELATED"/>
    <property type="match status" value="1"/>
</dbReference>
<proteinExistence type="inferred from homology"/>
<dbReference type="GO" id="GO:0016853">
    <property type="term" value="F:isomerase activity"/>
    <property type="evidence" value="ECO:0007669"/>
    <property type="project" value="UniProtKB-KW"/>
</dbReference>